<comment type="caution">
    <text evidence="3">The sequence shown here is derived from an EMBL/GenBank/DDBJ whole genome shotgun (WGS) entry which is preliminary data.</text>
</comment>
<dbReference type="InterPro" id="IPR052354">
    <property type="entry name" value="Cell_Wall_Dynamics_Protein"/>
</dbReference>
<reference evidence="3 4" key="1">
    <citation type="submission" date="2019-10" db="EMBL/GenBank/DDBJ databases">
        <title>Extracellular Electron Transfer in a Candidatus Methanoperedens spp. Enrichment Culture.</title>
        <authorList>
            <person name="Berger S."/>
            <person name="Rangel Shaw D."/>
            <person name="Berben T."/>
            <person name="In 'T Zandt M."/>
            <person name="Frank J."/>
            <person name="Reimann J."/>
            <person name="Jetten M.S.M."/>
            <person name="Welte C.U."/>
        </authorList>
    </citation>
    <scope>NUCLEOTIDE SEQUENCE [LARGE SCALE GENOMIC DNA]</scope>
    <source>
        <strain evidence="3">SB12</strain>
    </source>
</reference>
<evidence type="ECO:0000313" key="3">
    <source>
        <dbReference type="EMBL" id="KAB2928348.1"/>
    </source>
</evidence>
<sequence>MKSYVVSILLTAGLLVMPFAPAVPQESDTQEAHPIGVVVTKLGLSFRDGPSISAKALGWLPLGAQVRILGRTRVVKVSGTWGSWLQVRHQGQSGWVFKADAPHHDVEEVHLVQSTEALFVSPEEGLDIRSGPSSTAPILAHLAQGSLVRCLTTAFFADERSWVYGTSQGRTGYLLFGNTLTPVLYNREQLENGPFEGMVVGGLPEPYKYECPNPCPAQLPQDEAYTLGFLIFNGGRYTYLEYQGRVKQIIFRPSDRFPSNSMILFGTKYTTYGYRCTDPSGIAFPIALVDFPFNESKRLPGKELNSWSYRDSIMKVWLFDAKAGRLVPARPPSGSLCHYVDHRH</sequence>
<evidence type="ECO:0000256" key="1">
    <source>
        <dbReference type="SAM" id="SignalP"/>
    </source>
</evidence>
<dbReference type="EMBL" id="WBUI01000052">
    <property type="protein sequence ID" value="KAB2928348.1"/>
    <property type="molecule type" value="Genomic_DNA"/>
</dbReference>
<keyword evidence="1" id="KW-0732">Signal</keyword>
<feature type="signal peptide" evidence="1">
    <location>
        <begin position="1"/>
        <end position="22"/>
    </location>
</feature>
<dbReference type="Gene3D" id="2.30.30.40">
    <property type="entry name" value="SH3 Domains"/>
    <property type="match status" value="1"/>
</dbReference>
<evidence type="ECO:0000313" key="4">
    <source>
        <dbReference type="Proteomes" id="UP000460298"/>
    </source>
</evidence>
<name>A0A833GWM8_9LEPT</name>
<dbReference type="Proteomes" id="UP000460298">
    <property type="component" value="Unassembled WGS sequence"/>
</dbReference>
<dbReference type="PANTHER" id="PTHR34408">
    <property type="entry name" value="FAMILY PROTEIN, PUTATIVE-RELATED"/>
    <property type="match status" value="1"/>
</dbReference>
<proteinExistence type="predicted"/>
<dbReference type="AlphaFoldDB" id="A0A833GWM8"/>
<gene>
    <name evidence="3" type="ORF">F9K24_22010</name>
</gene>
<organism evidence="3 4">
    <name type="scientific">Leptonema illini</name>
    <dbReference type="NCBI Taxonomy" id="183"/>
    <lineage>
        <taxon>Bacteria</taxon>
        <taxon>Pseudomonadati</taxon>
        <taxon>Spirochaetota</taxon>
        <taxon>Spirochaetia</taxon>
        <taxon>Leptospirales</taxon>
        <taxon>Leptospiraceae</taxon>
        <taxon>Leptonema</taxon>
    </lineage>
</organism>
<feature type="chain" id="PRO_5032998803" evidence="1">
    <location>
        <begin position="23"/>
        <end position="344"/>
    </location>
</feature>
<accession>A0A833GWM8</accession>
<dbReference type="InterPro" id="IPR003646">
    <property type="entry name" value="SH3-like_bac-type"/>
</dbReference>
<dbReference type="PANTHER" id="PTHR34408:SF1">
    <property type="entry name" value="GLYCOSYL HYDROLASE FAMILY 19 DOMAIN-CONTAINING PROTEIN HI_1415"/>
    <property type="match status" value="1"/>
</dbReference>
<protein>
    <submittedName>
        <fullName evidence="3">SH3 domain-containing protein</fullName>
    </submittedName>
</protein>
<feature type="domain" description="SH3b" evidence="2">
    <location>
        <begin position="44"/>
        <end position="99"/>
    </location>
</feature>
<dbReference type="Pfam" id="PF08239">
    <property type="entry name" value="SH3_3"/>
    <property type="match status" value="1"/>
</dbReference>
<evidence type="ECO:0000259" key="2">
    <source>
        <dbReference type="Pfam" id="PF08239"/>
    </source>
</evidence>